<gene>
    <name evidence="2" type="ORF">L2X98_25915</name>
</gene>
<proteinExistence type="predicted"/>
<feature type="compositionally biased region" description="Low complexity" evidence="1">
    <location>
        <begin position="33"/>
        <end position="42"/>
    </location>
</feature>
<organism evidence="2 3">
    <name type="scientific">Microbacterium elymi</name>
    <dbReference type="NCBI Taxonomy" id="2909587"/>
    <lineage>
        <taxon>Bacteria</taxon>
        <taxon>Bacillati</taxon>
        <taxon>Actinomycetota</taxon>
        <taxon>Actinomycetes</taxon>
        <taxon>Micrococcales</taxon>
        <taxon>Microbacteriaceae</taxon>
        <taxon>Microbacterium</taxon>
    </lineage>
</organism>
<sequence length="168" mass="17928">MTVVDFADVPGMHRGSARPSARALAPVTRRPCGRAGRSASLRSRARFPHLRPKEAGADAGNGSASVIQTSSPFAVPTFVAPARVAPRRPRPDHSRARFPHPRPNETGADAEWAARARPHEIAAPYCALAGRVDRVAARGADVRRSRPCRTAPPAPRPLARLFSASAPE</sequence>
<feature type="region of interest" description="Disordered" evidence="1">
    <location>
        <begin position="82"/>
        <end position="111"/>
    </location>
</feature>
<dbReference type="RefSeq" id="WP_259613029.1">
    <property type="nucleotide sequence ID" value="NZ_CP091139.2"/>
</dbReference>
<dbReference type="Proteomes" id="UP001054811">
    <property type="component" value="Chromosome"/>
</dbReference>
<feature type="region of interest" description="Disordered" evidence="1">
    <location>
        <begin position="1"/>
        <end position="64"/>
    </location>
</feature>
<evidence type="ECO:0000313" key="3">
    <source>
        <dbReference type="Proteomes" id="UP001054811"/>
    </source>
</evidence>
<evidence type="ECO:0000313" key="2">
    <source>
        <dbReference type="EMBL" id="UUT36371.1"/>
    </source>
</evidence>
<feature type="region of interest" description="Disordered" evidence="1">
    <location>
        <begin position="139"/>
        <end position="168"/>
    </location>
</feature>
<dbReference type="EMBL" id="CP091139">
    <property type="protein sequence ID" value="UUT36371.1"/>
    <property type="molecule type" value="Genomic_DNA"/>
</dbReference>
<accession>A0ABY5NMV3</accession>
<reference evidence="2" key="1">
    <citation type="submission" date="2022-01" db="EMBL/GenBank/DDBJ databases">
        <title>Microbacterium eymi and Microbacterium rhizovicinus sp. nov., isolated from the rhizospheric soil of Elymus tsukushiensis, a plant native to the Dokdo Islands, Republic of Korea.</title>
        <authorList>
            <person name="Hwang Y.J."/>
        </authorList>
    </citation>
    <scope>NUCLEOTIDE SEQUENCE</scope>
    <source>
        <strain evidence="2">KUDC0405</strain>
    </source>
</reference>
<name>A0ABY5NMV3_9MICO</name>
<protein>
    <submittedName>
        <fullName evidence="2">Uncharacterized protein</fullName>
    </submittedName>
</protein>
<keyword evidence="3" id="KW-1185">Reference proteome</keyword>
<evidence type="ECO:0000256" key="1">
    <source>
        <dbReference type="SAM" id="MobiDB-lite"/>
    </source>
</evidence>